<dbReference type="GO" id="GO:0008757">
    <property type="term" value="F:S-adenosylmethionine-dependent methyltransferase activity"/>
    <property type="evidence" value="ECO:0007669"/>
    <property type="project" value="InterPro"/>
</dbReference>
<dbReference type="PANTHER" id="PTHR13090">
    <property type="entry name" value="ARGININE-HYDROXYLASE NDUFAF5, MITOCHONDRIAL"/>
    <property type="match status" value="1"/>
</dbReference>
<keyword evidence="5" id="KW-1185">Reference proteome</keyword>
<keyword evidence="1" id="KW-0489">Methyltransferase</keyword>
<dbReference type="InterPro" id="IPR029063">
    <property type="entry name" value="SAM-dependent_MTases_sf"/>
</dbReference>
<proteinExistence type="predicted"/>
<accession>A0A096D813</accession>
<dbReference type="SUPFAM" id="SSF53335">
    <property type="entry name" value="S-adenosyl-L-methionine-dependent methyltransferases"/>
    <property type="match status" value="1"/>
</dbReference>
<gene>
    <name evidence="4" type="ORF">P608_22600</name>
</gene>
<evidence type="ECO:0000313" key="5">
    <source>
        <dbReference type="Proteomes" id="UP000029549"/>
    </source>
</evidence>
<dbReference type="Gene3D" id="3.40.50.150">
    <property type="entry name" value="Vaccinia Virus protein VP39"/>
    <property type="match status" value="1"/>
</dbReference>
<dbReference type="RefSeq" id="WP_034353990.1">
    <property type="nucleotide sequence ID" value="NZ_AWOS01000031.1"/>
</dbReference>
<comment type="caution">
    <text evidence="4">The sequence shown here is derived from an EMBL/GenBank/DDBJ whole genome shotgun (WGS) entry which is preliminary data.</text>
</comment>
<organism evidence="4 5">
    <name type="scientific">Comamonas thiooxydans</name>
    <dbReference type="NCBI Taxonomy" id="363952"/>
    <lineage>
        <taxon>Bacteria</taxon>
        <taxon>Pseudomonadati</taxon>
        <taxon>Pseudomonadota</taxon>
        <taxon>Betaproteobacteria</taxon>
        <taxon>Burkholderiales</taxon>
        <taxon>Comamonadaceae</taxon>
        <taxon>Comamonas</taxon>
    </lineage>
</organism>
<dbReference type="PANTHER" id="PTHR13090:SF1">
    <property type="entry name" value="ARGININE-HYDROXYLASE NDUFAF5, MITOCHONDRIAL"/>
    <property type="match status" value="1"/>
</dbReference>
<evidence type="ECO:0000313" key="4">
    <source>
        <dbReference type="EMBL" id="KGH06445.1"/>
    </source>
</evidence>
<name>A0A096D813_9BURK</name>
<dbReference type="OrthoDB" id="9760689at2"/>
<dbReference type="GO" id="GO:0032259">
    <property type="term" value="P:methylation"/>
    <property type="evidence" value="ECO:0007669"/>
    <property type="project" value="UniProtKB-KW"/>
</dbReference>
<dbReference type="AlphaFoldDB" id="A0A096D813"/>
<keyword evidence="2" id="KW-0808">Transferase</keyword>
<sequence>MSHVLPPTIDSAAANHWQMAAPAESPWLHEEVASRMQQRLDWIVKPPEQWCHWEPVRGGMQAHHLLRERYPQAECTIYEPVARREAVAQDKLGSRWWQLSRWKGAAVQMGAPADASMDMLWANMLLHTAADPQTLIEGWHKALKVDGYVMFSCLGPDTVQQLHRLYAELGWGPAGHTFTDMHDWGDMLVHSGFAEPVMDMERITLTFATPQRLLQELRELGRNLHPGRFAGLRGRGWKAELLQKMAERWADKQPDGQLSLTFEIVYGHAYKPQPKLRLEANSAVSLEDMKAMLKQPRNTGLR</sequence>
<evidence type="ECO:0000256" key="2">
    <source>
        <dbReference type="ARBA" id="ARBA00022679"/>
    </source>
</evidence>
<protein>
    <submittedName>
        <fullName evidence="4">Biotin synthase</fullName>
    </submittedName>
</protein>
<dbReference type="InterPro" id="IPR050602">
    <property type="entry name" value="Malonyl-ACP_OMT"/>
</dbReference>
<dbReference type="Proteomes" id="UP000029549">
    <property type="component" value="Unassembled WGS sequence"/>
</dbReference>
<dbReference type="EMBL" id="AWTP01000144">
    <property type="protein sequence ID" value="KGH06445.1"/>
    <property type="molecule type" value="Genomic_DNA"/>
</dbReference>
<reference evidence="4 5" key="1">
    <citation type="submission" date="2013-09" db="EMBL/GenBank/DDBJ databases">
        <title>High correlation between genotypes and phenotypes of environmental bacteria Comamonas testosteroni strains.</title>
        <authorList>
            <person name="Liu L."/>
            <person name="Zhu W."/>
            <person name="Xia X."/>
            <person name="Xu B."/>
            <person name="Luo M."/>
            <person name="Wang G."/>
        </authorList>
    </citation>
    <scope>NUCLEOTIDE SEQUENCE [LARGE SCALE GENOMIC DNA]</scope>
    <source>
        <strain evidence="4 5">DF2</strain>
    </source>
</reference>
<feature type="domain" description="Methyltransferase type 11" evidence="3">
    <location>
        <begin position="64"/>
        <end position="151"/>
    </location>
</feature>
<evidence type="ECO:0000259" key="3">
    <source>
        <dbReference type="Pfam" id="PF08241"/>
    </source>
</evidence>
<dbReference type="InterPro" id="IPR013216">
    <property type="entry name" value="Methyltransf_11"/>
</dbReference>
<evidence type="ECO:0000256" key="1">
    <source>
        <dbReference type="ARBA" id="ARBA00022603"/>
    </source>
</evidence>
<dbReference type="Pfam" id="PF08241">
    <property type="entry name" value="Methyltransf_11"/>
    <property type="match status" value="1"/>
</dbReference>